<evidence type="ECO:0000256" key="3">
    <source>
        <dbReference type="ARBA" id="ARBA00007321"/>
    </source>
</evidence>
<evidence type="ECO:0000313" key="9">
    <source>
        <dbReference type="EMBL" id="KAK8877335.1"/>
    </source>
</evidence>
<comment type="subcellular location">
    <subcellularLocation>
        <location evidence="2">Chromosome</location>
        <location evidence="2">Centromere</location>
    </subcellularLocation>
    <subcellularLocation>
        <location evidence="1">Nucleus</location>
    </subcellularLocation>
</comment>
<evidence type="ECO:0000256" key="4">
    <source>
        <dbReference type="ARBA" id="ARBA00022454"/>
    </source>
</evidence>
<evidence type="ECO:0000256" key="5">
    <source>
        <dbReference type="ARBA" id="ARBA00023242"/>
    </source>
</evidence>
<reference evidence="9 10" key="1">
    <citation type="journal article" date="2024" name="IMA Fungus">
        <title>Apiospora arundinis, a panoply of carbohydrate-active enzymes and secondary metabolites.</title>
        <authorList>
            <person name="Sorensen T."/>
            <person name="Petersen C."/>
            <person name="Muurmann A.T."/>
            <person name="Christiansen J.V."/>
            <person name="Brundto M.L."/>
            <person name="Overgaard C.K."/>
            <person name="Boysen A.T."/>
            <person name="Wollenberg R.D."/>
            <person name="Larsen T.O."/>
            <person name="Sorensen J.L."/>
            <person name="Nielsen K.L."/>
            <person name="Sondergaard T.E."/>
        </authorList>
    </citation>
    <scope>NUCLEOTIDE SEQUENCE [LARGE SCALE GENOMIC DNA]</scope>
    <source>
        <strain evidence="9 10">AAU 773</strain>
    </source>
</reference>
<keyword evidence="7" id="KW-0175">Coiled coil</keyword>
<evidence type="ECO:0000256" key="2">
    <source>
        <dbReference type="ARBA" id="ARBA00004584"/>
    </source>
</evidence>
<keyword evidence="5" id="KW-0539">Nucleus</keyword>
<dbReference type="InterPro" id="IPR018464">
    <property type="entry name" value="CENP-O"/>
</dbReference>
<feature type="region of interest" description="Disordered" evidence="8">
    <location>
        <begin position="162"/>
        <end position="187"/>
    </location>
</feature>
<evidence type="ECO:0000256" key="1">
    <source>
        <dbReference type="ARBA" id="ARBA00004123"/>
    </source>
</evidence>
<dbReference type="PANTHER" id="PTHR14582">
    <property type="entry name" value="INNER KINETOCHORE SUBUNIT MAL2"/>
    <property type="match status" value="1"/>
</dbReference>
<evidence type="ECO:0000313" key="10">
    <source>
        <dbReference type="Proteomes" id="UP001390339"/>
    </source>
</evidence>
<feature type="coiled-coil region" evidence="7">
    <location>
        <begin position="13"/>
        <end position="40"/>
    </location>
</feature>
<comment type="caution">
    <text evidence="9">The sequence shown here is derived from an EMBL/GenBank/DDBJ whole genome shotgun (WGS) entry which is preliminary data.</text>
</comment>
<dbReference type="PANTHER" id="PTHR14582:SF1">
    <property type="entry name" value="CENTROMERE PROTEIN O"/>
    <property type="match status" value="1"/>
</dbReference>
<sequence length="308" mass="34207">MSSRNESPDLSIADQLDDEIASLRAQVESLKRELKIQTSTLMVSEPTRKLLQDRSKKRTVNSLDSAHVAELLKKSDEQVAHQQQCLYRSCTSITALKIRDPDPNAVDGGNVLGLRFEVMSKARFVRPYYVMLNRPYPNSRHLRVHRHTVPPCVPLAGLAARHLPAPKPNKGGAGNDDDDEEPQQQQQDLPRFARALRRELVRYQNRVGIIGDLHKAAGLANNQDNTFDADAVVIQSLSPADAEAKQINFEWSDGKSGRLIIDDDGMIVKMAVQGENGRDRGAVRELIGGNVHIEELMGQLEGTYDFGG</sequence>
<comment type="similarity">
    <text evidence="3">Belongs to the CENP-O/MCM21 family.</text>
</comment>
<proteinExistence type="inferred from homology"/>
<keyword evidence="10" id="KW-1185">Reference proteome</keyword>
<name>A0ABR2JHY1_9PEZI</name>
<dbReference type="Pfam" id="PF09496">
    <property type="entry name" value="CENP-O"/>
    <property type="match status" value="1"/>
</dbReference>
<organism evidence="9 10">
    <name type="scientific">Apiospora arundinis</name>
    <dbReference type="NCBI Taxonomy" id="335852"/>
    <lineage>
        <taxon>Eukaryota</taxon>
        <taxon>Fungi</taxon>
        <taxon>Dikarya</taxon>
        <taxon>Ascomycota</taxon>
        <taxon>Pezizomycotina</taxon>
        <taxon>Sordariomycetes</taxon>
        <taxon>Xylariomycetidae</taxon>
        <taxon>Amphisphaeriales</taxon>
        <taxon>Apiosporaceae</taxon>
        <taxon>Apiospora</taxon>
    </lineage>
</organism>
<dbReference type="EMBL" id="JAPCWZ010000002">
    <property type="protein sequence ID" value="KAK8877335.1"/>
    <property type="molecule type" value="Genomic_DNA"/>
</dbReference>
<evidence type="ECO:0000256" key="6">
    <source>
        <dbReference type="ARBA" id="ARBA00023328"/>
    </source>
</evidence>
<keyword evidence="6" id="KW-0137">Centromere</keyword>
<evidence type="ECO:0000256" key="7">
    <source>
        <dbReference type="SAM" id="Coils"/>
    </source>
</evidence>
<protein>
    <submittedName>
        <fullName evidence="9">Cenp-O kinetochore centromere component-domain-containing protein</fullName>
    </submittedName>
</protein>
<dbReference type="Proteomes" id="UP001390339">
    <property type="component" value="Unassembled WGS sequence"/>
</dbReference>
<keyword evidence="4" id="KW-0158">Chromosome</keyword>
<gene>
    <name evidence="9" type="ORF">PGQ11_002281</name>
</gene>
<evidence type="ECO:0000256" key="8">
    <source>
        <dbReference type="SAM" id="MobiDB-lite"/>
    </source>
</evidence>
<accession>A0ABR2JHY1</accession>